<keyword evidence="2" id="KW-0808">Transferase</keyword>
<dbReference type="Proteomes" id="UP000216312">
    <property type="component" value="Unassembled WGS sequence"/>
</dbReference>
<dbReference type="PANTHER" id="PTHR11085:SF10">
    <property type="entry name" value="NAD-DEPENDENT PROTEIN DEACYLASE SIRTUIN-5, MITOCHONDRIAL-RELATED"/>
    <property type="match status" value="1"/>
</dbReference>
<sequence length="185" mass="20475">MVWDWYRYRRALIRKANPNPAHIAIAELERIKSTFLLVTQNVDGLHRVAGNKKLVELHGNIFYTKCTACDNCIYEYGGENWSDLPYCECGALMRPAVVWFGEPLPEAALTQAFEFARTADVVLVVGTSGVVYPAAYVPLIVKQHGGKVIEVNIEPSAITPHADIFLQGKAGDVLTDIMKLLTRGG</sequence>
<evidence type="ECO:0000313" key="7">
    <source>
        <dbReference type="Proteomes" id="UP000216312"/>
    </source>
</evidence>
<gene>
    <name evidence="6" type="ORF">CGW93_02965</name>
</gene>
<dbReference type="InterPro" id="IPR026590">
    <property type="entry name" value="Ssirtuin_cat_dom"/>
</dbReference>
<organism evidence="6 7">
    <name type="scientific">candidate division WOR-3 bacterium 4484_18</name>
    <dbReference type="NCBI Taxonomy" id="2020626"/>
    <lineage>
        <taxon>Bacteria</taxon>
        <taxon>Bacteria division WOR-3</taxon>
    </lineage>
</organism>
<evidence type="ECO:0000256" key="4">
    <source>
        <dbReference type="PROSITE-ProRule" id="PRU00236"/>
    </source>
</evidence>
<evidence type="ECO:0000259" key="5">
    <source>
        <dbReference type="PROSITE" id="PS50305"/>
    </source>
</evidence>
<evidence type="ECO:0000256" key="2">
    <source>
        <dbReference type="ARBA" id="ARBA00022679"/>
    </source>
</evidence>
<dbReference type="EMBL" id="NMUJ01000030">
    <property type="protein sequence ID" value="OYV02988.1"/>
    <property type="molecule type" value="Genomic_DNA"/>
</dbReference>
<dbReference type="InterPro" id="IPR029035">
    <property type="entry name" value="DHS-like_NAD/FAD-binding_dom"/>
</dbReference>
<dbReference type="InterPro" id="IPR050134">
    <property type="entry name" value="NAD-dep_sirtuin_deacylases"/>
</dbReference>
<dbReference type="GO" id="GO:0017136">
    <property type="term" value="F:histone deacetylase activity, NAD-dependent"/>
    <property type="evidence" value="ECO:0007669"/>
    <property type="project" value="TreeGrafter"/>
</dbReference>
<name>A0A257LTI7_UNCW3</name>
<feature type="binding site" evidence="4">
    <location>
        <position position="66"/>
    </location>
    <ligand>
        <name>Zn(2+)</name>
        <dbReference type="ChEBI" id="CHEBI:29105"/>
    </ligand>
</feature>
<dbReference type="Gene3D" id="3.30.1600.10">
    <property type="entry name" value="SIR2/SIRT2 'Small Domain"/>
    <property type="match status" value="1"/>
</dbReference>
<dbReference type="SUPFAM" id="SSF52467">
    <property type="entry name" value="DHS-like NAD/FAD-binding domain"/>
    <property type="match status" value="1"/>
</dbReference>
<dbReference type="GO" id="GO:0070403">
    <property type="term" value="F:NAD+ binding"/>
    <property type="evidence" value="ECO:0007669"/>
    <property type="project" value="InterPro"/>
</dbReference>
<feature type="active site" description="Proton acceptor" evidence="4">
    <location>
        <position position="58"/>
    </location>
</feature>
<dbReference type="PROSITE" id="PS50305">
    <property type="entry name" value="SIRTUIN"/>
    <property type="match status" value="1"/>
</dbReference>
<keyword evidence="4" id="KW-0479">Metal-binding</keyword>
<dbReference type="InterPro" id="IPR003000">
    <property type="entry name" value="Sirtuin"/>
</dbReference>
<feature type="binding site" evidence="4">
    <location>
        <position position="89"/>
    </location>
    <ligand>
        <name>Zn(2+)</name>
        <dbReference type="ChEBI" id="CHEBI:29105"/>
    </ligand>
</feature>
<evidence type="ECO:0000256" key="1">
    <source>
        <dbReference type="ARBA" id="ARBA00012928"/>
    </source>
</evidence>
<dbReference type="Gene3D" id="3.40.50.1220">
    <property type="entry name" value="TPP-binding domain"/>
    <property type="match status" value="1"/>
</dbReference>
<feature type="binding site" evidence="4">
    <location>
        <position position="87"/>
    </location>
    <ligand>
        <name>Zn(2+)</name>
        <dbReference type="ChEBI" id="CHEBI:29105"/>
    </ligand>
</feature>
<feature type="domain" description="Deacetylase sirtuin-type" evidence="5">
    <location>
        <begin position="1"/>
        <end position="184"/>
    </location>
</feature>
<evidence type="ECO:0000313" key="6">
    <source>
        <dbReference type="EMBL" id="OYV02988.1"/>
    </source>
</evidence>
<keyword evidence="4" id="KW-0862">Zinc</keyword>
<keyword evidence="3" id="KW-0520">NAD</keyword>
<feature type="binding site" evidence="4">
    <location>
        <position position="72"/>
    </location>
    <ligand>
        <name>Zn(2+)</name>
        <dbReference type="ChEBI" id="CHEBI:29105"/>
    </ligand>
</feature>
<dbReference type="AlphaFoldDB" id="A0A257LTI7"/>
<accession>A0A257LTI7</accession>
<dbReference type="EC" id="2.3.1.286" evidence="1"/>
<proteinExistence type="predicted"/>
<evidence type="ECO:0000256" key="3">
    <source>
        <dbReference type="ARBA" id="ARBA00023027"/>
    </source>
</evidence>
<dbReference type="PANTHER" id="PTHR11085">
    <property type="entry name" value="NAD-DEPENDENT PROTEIN DEACYLASE SIRTUIN-5, MITOCHONDRIAL-RELATED"/>
    <property type="match status" value="1"/>
</dbReference>
<reference evidence="7" key="1">
    <citation type="submission" date="2017-07" db="EMBL/GenBank/DDBJ databases">
        <title>Novel pathways for hydrocarbon cycling and metabolic interdependencies in hydrothermal sediment communities.</title>
        <authorList>
            <person name="Dombrowski N."/>
            <person name="Seitz K."/>
            <person name="Teske A."/>
            <person name="Baker B."/>
        </authorList>
    </citation>
    <scope>NUCLEOTIDE SEQUENCE [LARGE SCALE GENOMIC DNA]</scope>
</reference>
<protein>
    <recommendedName>
        <fullName evidence="1">protein acetyllysine N-acetyltransferase</fullName>
        <ecNumber evidence="1">2.3.1.286</ecNumber>
    </recommendedName>
</protein>
<dbReference type="GO" id="GO:0046872">
    <property type="term" value="F:metal ion binding"/>
    <property type="evidence" value="ECO:0007669"/>
    <property type="project" value="UniProtKB-KW"/>
</dbReference>
<dbReference type="InterPro" id="IPR026591">
    <property type="entry name" value="Sirtuin_cat_small_dom_sf"/>
</dbReference>
<comment type="caution">
    <text evidence="6">The sequence shown here is derived from an EMBL/GenBank/DDBJ whole genome shotgun (WGS) entry which is preliminary data.</text>
</comment>
<dbReference type="Pfam" id="PF02146">
    <property type="entry name" value="SIR2"/>
    <property type="match status" value="1"/>
</dbReference>